<sequence length="290" mass="31742">MSFDRLTNPDLLSEFFERVRLRGQFFYAGTVQGVLDLDKPSGMAFIYILESGDLDLVRPGAPVVRLREPSVLLCPSSCRYKLRSASIDYPRIVCASFDFGQSTGQSSPLGVQDALVFARSSVQNAAPLIDAILNEFHADAPGRQRGLSMLFEYLLVLLVRKSFAEGLVSKGLLASMVDPRLACALLAIHSNPDRDWNVDALAALAGMSRSAFCQHFQKMLDVAPIAYLTAWRVKLAKDLIRDGTELKVVAATLGYSSQAAFTRAFARELGMPPAGWRRSIAGDAALHQRA</sequence>
<dbReference type="EMBL" id="JAJLJH010000012">
    <property type="protein sequence ID" value="MCK9689190.1"/>
    <property type="molecule type" value="Genomic_DNA"/>
</dbReference>
<accession>A0A9X1YP95</accession>
<dbReference type="AlphaFoldDB" id="A0A9X1YP95"/>
<proteinExistence type="predicted"/>
<dbReference type="InterPro" id="IPR009057">
    <property type="entry name" value="Homeodomain-like_sf"/>
</dbReference>
<evidence type="ECO:0000259" key="4">
    <source>
        <dbReference type="PROSITE" id="PS01124"/>
    </source>
</evidence>
<dbReference type="GO" id="GO:0043565">
    <property type="term" value="F:sequence-specific DNA binding"/>
    <property type="evidence" value="ECO:0007669"/>
    <property type="project" value="InterPro"/>
</dbReference>
<dbReference type="RefSeq" id="WP_275685236.1">
    <property type="nucleotide sequence ID" value="NZ_JAJLJH010000012.1"/>
</dbReference>
<dbReference type="InterPro" id="IPR050204">
    <property type="entry name" value="AraC_XylS_family_regulators"/>
</dbReference>
<dbReference type="SMART" id="SM00342">
    <property type="entry name" value="HTH_ARAC"/>
    <property type="match status" value="1"/>
</dbReference>
<dbReference type="InterPro" id="IPR032783">
    <property type="entry name" value="AraC_lig"/>
</dbReference>
<dbReference type="Proteomes" id="UP001139353">
    <property type="component" value="Unassembled WGS sequence"/>
</dbReference>
<name>A0A9X1YP95_9BURK</name>
<dbReference type="InterPro" id="IPR018060">
    <property type="entry name" value="HTH_AraC"/>
</dbReference>
<keyword evidence="6" id="KW-1185">Reference proteome</keyword>
<dbReference type="InterPro" id="IPR018062">
    <property type="entry name" value="HTH_AraC-typ_CS"/>
</dbReference>
<dbReference type="Pfam" id="PF12852">
    <property type="entry name" value="Cupin_6"/>
    <property type="match status" value="1"/>
</dbReference>
<keyword evidence="2" id="KW-0238">DNA-binding</keyword>
<protein>
    <submittedName>
        <fullName evidence="5">AraC family transcriptional regulator</fullName>
    </submittedName>
</protein>
<dbReference type="PROSITE" id="PS00041">
    <property type="entry name" value="HTH_ARAC_FAMILY_1"/>
    <property type="match status" value="1"/>
</dbReference>
<dbReference type="GO" id="GO:0003700">
    <property type="term" value="F:DNA-binding transcription factor activity"/>
    <property type="evidence" value="ECO:0007669"/>
    <property type="project" value="InterPro"/>
</dbReference>
<comment type="caution">
    <text evidence="5">The sequence shown here is derived from an EMBL/GenBank/DDBJ whole genome shotgun (WGS) entry which is preliminary data.</text>
</comment>
<keyword evidence="1" id="KW-0805">Transcription regulation</keyword>
<dbReference type="SUPFAM" id="SSF46689">
    <property type="entry name" value="Homeodomain-like"/>
    <property type="match status" value="2"/>
</dbReference>
<evidence type="ECO:0000256" key="1">
    <source>
        <dbReference type="ARBA" id="ARBA00023015"/>
    </source>
</evidence>
<evidence type="ECO:0000313" key="6">
    <source>
        <dbReference type="Proteomes" id="UP001139353"/>
    </source>
</evidence>
<keyword evidence="3" id="KW-0804">Transcription</keyword>
<dbReference type="PANTHER" id="PTHR46796">
    <property type="entry name" value="HTH-TYPE TRANSCRIPTIONAL ACTIVATOR RHAS-RELATED"/>
    <property type="match status" value="1"/>
</dbReference>
<evidence type="ECO:0000256" key="3">
    <source>
        <dbReference type="ARBA" id="ARBA00023163"/>
    </source>
</evidence>
<evidence type="ECO:0000256" key="2">
    <source>
        <dbReference type="ARBA" id="ARBA00023125"/>
    </source>
</evidence>
<dbReference type="PANTHER" id="PTHR46796:SF7">
    <property type="entry name" value="ARAC FAMILY TRANSCRIPTIONAL REGULATOR"/>
    <property type="match status" value="1"/>
</dbReference>
<feature type="domain" description="HTH araC/xylS-type" evidence="4">
    <location>
        <begin position="182"/>
        <end position="279"/>
    </location>
</feature>
<dbReference type="PROSITE" id="PS01124">
    <property type="entry name" value="HTH_ARAC_FAMILY_2"/>
    <property type="match status" value="1"/>
</dbReference>
<reference evidence="5" key="1">
    <citation type="submission" date="2021-11" db="EMBL/GenBank/DDBJ databases">
        <title>BS-T2-15 a new species belonging to the Comamonadaceae family isolated from the soil of a French oak forest.</title>
        <authorList>
            <person name="Mieszkin S."/>
            <person name="Alain K."/>
        </authorList>
    </citation>
    <scope>NUCLEOTIDE SEQUENCE</scope>
    <source>
        <strain evidence="5">BS-T2-15</strain>
    </source>
</reference>
<gene>
    <name evidence="5" type="ORF">LPC04_26030</name>
</gene>
<evidence type="ECO:0000313" key="5">
    <source>
        <dbReference type="EMBL" id="MCK9689190.1"/>
    </source>
</evidence>
<organism evidence="5 6">
    <name type="scientific">Scleromatobacter humisilvae</name>
    <dbReference type="NCBI Taxonomy" id="2897159"/>
    <lineage>
        <taxon>Bacteria</taxon>
        <taxon>Pseudomonadati</taxon>
        <taxon>Pseudomonadota</taxon>
        <taxon>Betaproteobacteria</taxon>
        <taxon>Burkholderiales</taxon>
        <taxon>Sphaerotilaceae</taxon>
        <taxon>Scleromatobacter</taxon>
    </lineage>
</organism>
<dbReference type="Pfam" id="PF12833">
    <property type="entry name" value="HTH_18"/>
    <property type="match status" value="1"/>
</dbReference>
<dbReference type="Gene3D" id="1.10.10.60">
    <property type="entry name" value="Homeodomain-like"/>
    <property type="match status" value="2"/>
</dbReference>